<dbReference type="AlphaFoldDB" id="A0A6J2YS19"/>
<gene>
    <name evidence="16" type="primary">LOC115890103</name>
</gene>
<keyword evidence="4 11" id="KW-0479">Metal-binding</keyword>
<comment type="subcellular location">
    <subcellularLocation>
        <location evidence="1">Nucleus</location>
    </subcellularLocation>
</comment>
<dbReference type="Gene3D" id="2.60.40.720">
    <property type="match status" value="1"/>
</dbReference>
<dbReference type="OrthoDB" id="5915660at2759"/>
<keyword evidence="8" id="KW-0010">Activator</keyword>
<dbReference type="Pfam" id="PF00870">
    <property type="entry name" value="P53"/>
    <property type="match status" value="1"/>
</dbReference>
<dbReference type="InterPro" id="IPR012346">
    <property type="entry name" value="p53/RUNT-type_TF_DNA-bd_sf"/>
</dbReference>
<evidence type="ECO:0000313" key="15">
    <source>
        <dbReference type="Proteomes" id="UP000504635"/>
    </source>
</evidence>
<evidence type="ECO:0000256" key="8">
    <source>
        <dbReference type="ARBA" id="ARBA00023159"/>
    </source>
</evidence>
<evidence type="ECO:0000256" key="1">
    <source>
        <dbReference type="ARBA" id="ARBA00004123"/>
    </source>
</evidence>
<evidence type="ECO:0000256" key="7">
    <source>
        <dbReference type="ARBA" id="ARBA00023125"/>
    </source>
</evidence>
<keyword evidence="15" id="KW-1185">Reference proteome</keyword>
<accession>A0A6J2YS19</accession>
<feature type="binding site" evidence="11">
    <location>
        <position position="187"/>
    </location>
    <ligand>
        <name>Zn(2+)</name>
        <dbReference type="ChEBI" id="CHEBI:29105"/>
    </ligand>
</feature>
<organism evidence="15 16">
    <name type="scientific">Sitophilus oryzae</name>
    <name type="common">Rice weevil</name>
    <name type="synonym">Curculio oryzae</name>
    <dbReference type="NCBI Taxonomy" id="7048"/>
    <lineage>
        <taxon>Eukaryota</taxon>
        <taxon>Metazoa</taxon>
        <taxon>Ecdysozoa</taxon>
        <taxon>Arthropoda</taxon>
        <taxon>Hexapoda</taxon>
        <taxon>Insecta</taxon>
        <taxon>Pterygota</taxon>
        <taxon>Neoptera</taxon>
        <taxon>Endopterygota</taxon>
        <taxon>Coleoptera</taxon>
        <taxon>Polyphaga</taxon>
        <taxon>Cucujiformia</taxon>
        <taxon>Curculionidae</taxon>
        <taxon>Dryophthorinae</taxon>
        <taxon>Sitophilus</taxon>
    </lineage>
</organism>
<evidence type="ECO:0000256" key="13">
    <source>
        <dbReference type="SAM" id="MobiDB-lite"/>
    </source>
</evidence>
<evidence type="ECO:0000256" key="12">
    <source>
        <dbReference type="PIRSR" id="PIRSR602117-2"/>
    </source>
</evidence>
<keyword evidence="7" id="KW-0238">DNA-binding</keyword>
<dbReference type="GO" id="GO:0006915">
    <property type="term" value="P:apoptotic process"/>
    <property type="evidence" value="ECO:0007669"/>
    <property type="project" value="UniProtKB-KW"/>
</dbReference>
<evidence type="ECO:0000259" key="14">
    <source>
        <dbReference type="Pfam" id="PF00870"/>
    </source>
</evidence>
<evidence type="ECO:0000256" key="4">
    <source>
        <dbReference type="ARBA" id="ARBA00022723"/>
    </source>
</evidence>
<dbReference type="CDD" id="cd08367">
    <property type="entry name" value="P53"/>
    <property type="match status" value="1"/>
</dbReference>
<dbReference type="PANTHER" id="PTHR11447:SF16">
    <property type="entry name" value="P53 PROTEIN LONG FORM VARIANT 1"/>
    <property type="match status" value="1"/>
</dbReference>
<dbReference type="GeneID" id="115890103"/>
<dbReference type="InterPro" id="IPR002117">
    <property type="entry name" value="p53_tumour_suppressor"/>
</dbReference>
<feature type="binding site" evidence="11">
    <location>
        <position position="121"/>
    </location>
    <ligand>
        <name>Zn(2+)</name>
        <dbReference type="ChEBI" id="CHEBI:29105"/>
    </ligand>
</feature>
<feature type="domain" description="p53 DNA-binding" evidence="14">
    <location>
        <begin position="48"/>
        <end position="238"/>
    </location>
</feature>
<dbReference type="Proteomes" id="UP000504635">
    <property type="component" value="Unplaced"/>
</dbReference>
<evidence type="ECO:0000256" key="3">
    <source>
        <dbReference type="ARBA" id="ARBA00022703"/>
    </source>
</evidence>
<dbReference type="GO" id="GO:0046872">
    <property type="term" value="F:metal ion binding"/>
    <property type="evidence" value="ECO:0007669"/>
    <property type="project" value="UniProtKB-KW"/>
</dbReference>
<evidence type="ECO:0000256" key="11">
    <source>
        <dbReference type="PIRSR" id="PIRSR602117-1"/>
    </source>
</evidence>
<protein>
    <submittedName>
        <fullName evidence="16">Cellular tumor antigen p53 isoform X2</fullName>
    </submittedName>
</protein>
<dbReference type="SUPFAM" id="SSF49417">
    <property type="entry name" value="p53-like transcription factors"/>
    <property type="match status" value="1"/>
</dbReference>
<dbReference type="InterPro" id="IPR011615">
    <property type="entry name" value="p53_DNA-bd"/>
</dbReference>
<dbReference type="InterPro" id="IPR008967">
    <property type="entry name" value="p53-like_TF_DNA-bd_sf"/>
</dbReference>
<evidence type="ECO:0000256" key="10">
    <source>
        <dbReference type="ARBA" id="ARBA00023242"/>
    </source>
</evidence>
<feature type="binding site" evidence="11">
    <location>
        <position position="191"/>
    </location>
    <ligand>
        <name>Zn(2+)</name>
        <dbReference type="ChEBI" id="CHEBI:29105"/>
    </ligand>
</feature>
<keyword evidence="3" id="KW-0053">Apoptosis</keyword>
<keyword evidence="10" id="KW-0539">Nucleus</keyword>
<feature type="region of interest" description="Disordered" evidence="13">
    <location>
        <begin position="236"/>
        <end position="269"/>
    </location>
</feature>
<evidence type="ECO:0000256" key="6">
    <source>
        <dbReference type="ARBA" id="ARBA00023015"/>
    </source>
</evidence>
<dbReference type="PANTHER" id="PTHR11447">
    <property type="entry name" value="CELLULAR TUMOR ANTIGEN P53"/>
    <property type="match status" value="1"/>
</dbReference>
<dbReference type="GO" id="GO:0000978">
    <property type="term" value="F:RNA polymerase II cis-regulatory region sequence-specific DNA binding"/>
    <property type="evidence" value="ECO:0007669"/>
    <property type="project" value="TreeGrafter"/>
</dbReference>
<keyword evidence="9" id="KW-0804">Transcription</keyword>
<dbReference type="PRINTS" id="PR00386">
    <property type="entry name" value="P53SUPPRESSR"/>
</dbReference>
<sequence length="335" mass="37689">MVVAKIEDTAPFEEYKQVLLEPAGHLELLPEPTYPIFQPRLLNDPLINDEYSGPYEFEVAIVPDQKSPWIYSPLLNKVFLELGKQFPVTFKTRTFPQEALFIRVTPKYSGSQHSIDAVVRCIQHDYHADPSNKDIPAEVRAHVIRCANRQVSYLGNKDQQERLSLVLPLIKPEVGADSVFEFFQFVCTSTCPTPGINRRSLELIFTLENVNGSVVGRKSVNVKICACPKRDQIKDEAKYKNNKNGPPVPRGKKRKAACQPANPGKVLPASDNDTKVYPITINVVGKQTQLKVLSYIEDALAHDLLNHQGEPSEGLYQKVLDDTKAEKNRALNPHH</sequence>
<evidence type="ECO:0000256" key="9">
    <source>
        <dbReference type="ARBA" id="ARBA00023163"/>
    </source>
</evidence>
<dbReference type="GO" id="GO:0005634">
    <property type="term" value="C:nucleus"/>
    <property type="evidence" value="ECO:0007669"/>
    <property type="project" value="UniProtKB-SubCell"/>
</dbReference>
<reference evidence="16" key="1">
    <citation type="submission" date="2025-08" db="UniProtKB">
        <authorList>
            <consortium name="RefSeq"/>
        </authorList>
    </citation>
    <scope>IDENTIFICATION</scope>
    <source>
        <tissue evidence="16">Gonads</tissue>
    </source>
</reference>
<dbReference type="GO" id="GO:0000981">
    <property type="term" value="F:DNA-binding transcription factor activity, RNA polymerase II-specific"/>
    <property type="evidence" value="ECO:0007669"/>
    <property type="project" value="TreeGrafter"/>
</dbReference>
<comment type="cofactor">
    <cofactor evidence="11">
        <name>Zn(2+)</name>
        <dbReference type="ChEBI" id="CHEBI:29105"/>
    </cofactor>
    <text evidence="11">Binds 1 zinc ion per subunit.</text>
</comment>
<evidence type="ECO:0000256" key="2">
    <source>
        <dbReference type="ARBA" id="ARBA00006167"/>
    </source>
</evidence>
<keyword evidence="6" id="KW-0805">Transcription regulation</keyword>
<feature type="site" description="Interaction with DNA" evidence="12">
    <location>
        <position position="66"/>
    </location>
</feature>
<evidence type="ECO:0000256" key="5">
    <source>
        <dbReference type="ARBA" id="ARBA00022833"/>
    </source>
</evidence>
<keyword evidence="5 11" id="KW-0862">Zinc</keyword>
<feature type="binding site" evidence="11">
    <location>
        <position position="124"/>
    </location>
    <ligand>
        <name>Zn(2+)</name>
        <dbReference type="ChEBI" id="CHEBI:29105"/>
    </ligand>
</feature>
<proteinExistence type="inferred from homology"/>
<comment type="similarity">
    <text evidence="2">Belongs to the p53 family.</text>
</comment>
<evidence type="ECO:0000313" key="16">
    <source>
        <dbReference type="RefSeq" id="XP_030766107.1"/>
    </source>
</evidence>
<name>A0A6J2YS19_SITOR</name>
<dbReference type="RefSeq" id="XP_030766107.1">
    <property type="nucleotide sequence ID" value="XM_030910247.1"/>
</dbReference>